<dbReference type="OrthoDB" id="2353623at2"/>
<dbReference type="Proteomes" id="UP000070366">
    <property type="component" value="Unassembled WGS sequence"/>
</dbReference>
<comment type="caution">
    <text evidence="2">The sequence shown here is derived from an EMBL/GenBank/DDBJ whole genome shotgun (WGS) entry which is preliminary data.</text>
</comment>
<proteinExistence type="predicted"/>
<evidence type="ECO:0000313" key="3">
    <source>
        <dbReference type="Proteomes" id="UP000070366"/>
    </source>
</evidence>
<dbReference type="KEGG" id="cmiu:B1H56_06760"/>
<dbReference type="SUPFAM" id="SSF55315">
    <property type="entry name" value="L30e-like"/>
    <property type="match status" value="1"/>
</dbReference>
<dbReference type="Gene3D" id="3.30.1330.30">
    <property type="match status" value="1"/>
</dbReference>
<dbReference type="InterPro" id="IPR029064">
    <property type="entry name" value="Ribosomal_eL30-like_sf"/>
</dbReference>
<sequence length="82" mass="8878">MFEELENAENKVVGLKQLLRGLAADEVVMVYIADDADGHVKEQILSAIGEKEIHVVNVESMRELGIRCGIDVAAACAAILKN</sequence>
<evidence type="ECO:0000259" key="1">
    <source>
        <dbReference type="Pfam" id="PF01248"/>
    </source>
</evidence>
<dbReference type="Pfam" id="PF01248">
    <property type="entry name" value="Ribosomal_L7Ae"/>
    <property type="match status" value="1"/>
</dbReference>
<reference evidence="3" key="1">
    <citation type="submission" date="2016-02" db="EMBL/GenBank/DDBJ databases">
        <authorList>
            <person name="Mitreva M."/>
            <person name="Pepin K.H."/>
            <person name="Mihindukulasuriya K.A."/>
            <person name="Fulton R."/>
            <person name="Fronick C."/>
            <person name="O'Laughlin M."/>
            <person name="Miner T."/>
            <person name="Herter B."/>
            <person name="Rosa B.A."/>
            <person name="Cordes M."/>
            <person name="Tomlinson C."/>
            <person name="Wollam A."/>
            <person name="Palsikar V.B."/>
            <person name="Mardis E.R."/>
            <person name="Wilson R.K."/>
        </authorList>
    </citation>
    <scope>NUCLEOTIDE SEQUENCE [LARGE SCALE GENOMIC DNA]</scope>
    <source>
        <strain evidence="3">DSM 22607</strain>
    </source>
</reference>
<dbReference type="InterPro" id="IPR004038">
    <property type="entry name" value="Ribosomal_eL8/eL30/eS12/Gad45"/>
</dbReference>
<dbReference type="EMBL" id="LSZW01000022">
    <property type="protein sequence ID" value="KXK66929.1"/>
    <property type="molecule type" value="Genomic_DNA"/>
</dbReference>
<protein>
    <recommendedName>
        <fullName evidence="1">Ribosomal protein eL8/eL30/eS12/Gadd45 domain-containing protein</fullName>
    </recommendedName>
</protein>
<name>A0A136Q8J2_9FIRM</name>
<dbReference type="RefSeq" id="WP_066523484.1">
    <property type="nucleotide sequence ID" value="NZ_CABMOF010000020.1"/>
</dbReference>
<dbReference type="AlphaFoldDB" id="A0A136Q8J2"/>
<gene>
    <name evidence="2" type="ORF">HMPREF3293_00233</name>
</gene>
<evidence type="ECO:0000313" key="2">
    <source>
        <dbReference type="EMBL" id="KXK66929.1"/>
    </source>
</evidence>
<dbReference type="STRING" id="626937.HMPREF3293_00233"/>
<organism evidence="2 3">
    <name type="scientific">Christensenella minuta</name>
    <dbReference type="NCBI Taxonomy" id="626937"/>
    <lineage>
        <taxon>Bacteria</taxon>
        <taxon>Bacillati</taxon>
        <taxon>Bacillota</taxon>
        <taxon>Clostridia</taxon>
        <taxon>Christensenellales</taxon>
        <taxon>Christensenellaceae</taxon>
        <taxon>Christensenella</taxon>
    </lineage>
</organism>
<feature type="domain" description="Ribosomal protein eL8/eL30/eS12/Gadd45" evidence="1">
    <location>
        <begin position="8"/>
        <end position="81"/>
    </location>
</feature>
<keyword evidence="3" id="KW-1185">Reference proteome</keyword>
<accession>A0A136Q8J2</accession>